<feature type="region of interest" description="Disordered" evidence="4">
    <location>
        <begin position="163"/>
        <end position="198"/>
    </location>
</feature>
<protein>
    <recommendedName>
        <fullName evidence="5">RRM domain-containing protein</fullName>
    </recommendedName>
</protein>
<evidence type="ECO:0000256" key="2">
    <source>
        <dbReference type="ARBA" id="ARBA00022884"/>
    </source>
</evidence>
<feature type="domain" description="RRM" evidence="5">
    <location>
        <begin position="92"/>
        <end position="166"/>
    </location>
</feature>
<keyword evidence="1" id="KW-0677">Repeat</keyword>
<dbReference type="SMART" id="SM00360">
    <property type="entry name" value="RRM"/>
    <property type="match status" value="2"/>
</dbReference>
<dbReference type="InterPro" id="IPR012677">
    <property type="entry name" value="Nucleotide-bd_a/b_plait_sf"/>
</dbReference>
<feature type="domain" description="RRM" evidence="5">
    <location>
        <begin position="2"/>
        <end position="75"/>
    </location>
</feature>
<gene>
    <name evidence="6" type="ORF">OMAR00292_LOCUS2443</name>
</gene>
<dbReference type="AlphaFoldDB" id="A0A7S3UJ35"/>
<evidence type="ECO:0000259" key="5">
    <source>
        <dbReference type="PROSITE" id="PS50102"/>
    </source>
</evidence>
<evidence type="ECO:0000256" key="3">
    <source>
        <dbReference type="PROSITE-ProRule" id="PRU00176"/>
    </source>
</evidence>
<reference evidence="6" key="1">
    <citation type="submission" date="2021-01" db="EMBL/GenBank/DDBJ databases">
        <authorList>
            <person name="Corre E."/>
            <person name="Pelletier E."/>
            <person name="Niang G."/>
            <person name="Scheremetjew M."/>
            <person name="Finn R."/>
            <person name="Kale V."/>
            <person name="Holt S."/>
            <person name="Cochrane G."/>
            <person name="Meng A."/>
            <person name="Brown T."/>
            <person name="Cohen L."/>
        </authorList>
    </citation>
    <scope>NUCLEOTIDE SEQUENCE</scope>
    <source>
        <strain evidence="6">CCMP1795</strain>
    </source>
</reference>
<keyword evidence="2 3" id="KW-0694">RNA-binding</keyword>
<dbReference type="Pfam" id="PF00076">
    <property type="entry name" value="RRM_1"/>
    <property type="match status" value="2"/>
</dbReference>
<dbReference type="CDD" id="cd00590">
    <property type="entry name" value="RRM_SF"/>
    <property type="match status" value="2"/>
</dbReference>
<evidence type="ECO:0000256" key="1">
    <source>
        <dbReference type="ARBA" id="ARBA00022737"/>
    </source>
</evidence>
<evidence type="ECO:0000313" key="6">
    <source>
        <dbReference type="EMBL" id="CAE0616567.1"/>
    </source>
</evidence>
<proteinExistence type="predicted"/>
<dbReference type="GO" id="GO:0003723">
    <property type="term" value="F:RNA binding"/>
    <property type="evidence" value="ECO:0007669"/>
    <property type="project" value="UniProtKB-UniRule"/>
</dbReference>
<sequence>MTSVFVRGFDFGTTEDQLRNHFQGVGTISTVTFQGKGAAIVSYDSEDAAQQAVSTLEGSTIEGNGRYVNVKIDEGGDAKGARKGGKGGASGPQVIVRGFDFGTTEDQIRSHFDPCGEIQEIRFLCKGGGSAVIKFATEDEAAKAVDMDRSTIDGNERYVNVDFDGKGGGKGGKGGKSGGGKYGGGKYGGGKGKYGGKY</sequence>
<dbReference type="InterPro" id="IPR000504">
    <property type="entry name" value="RRM_dom"/>
</dbReference>
<evidence type="ECO:0000256" key="4">
    <source>
        <dbReference type="SAM" id="MobiDB-lite"/>
    </source>
</evidence>
<dbReference type="PROSITE" id="PS50102">
    <property type="entry name" value="RRM"/>
    <property type="match status" value="2"/>
</dbReference>
<feature type="compositionally biased region" description="Gly residues" evidence="4">
    <location>
        <begin position="166"/>
        <end position="198"/>
    </location>
</feature>
<dbReference type="Gene3D" id="3.30.70.330">
    <property type="match status" value="2"/>
</dbReference>
<dbReference type="SUPFAM" id="SSF54928">
    <property type="entry name" value="RNA-binding domain, RBD"/>
    <property type="match status" value="2"/>
</dbReference>
<name>A0A7S3UJ35_OXYMA</name>
<dbReference type="PANTHER" id="PTHR23236">
    <property type="entry name" value="EUKARYOTIC TRANSLATION INITIATION FACTOR 4B/4H"/>
    <property type="match status" value="1"/>
</dbReference>
<organism evidence="6">
    <name type="scientific">Oxyrrhis marina</name>
    <name type="common">Dinoflagellate</name>
    <dbReference type="NCBI Taxonomy" id="2969"/>
    <lineage>
        <taxon>Eukaryota</taxon>
        <taxon>Sar</taxon>
        <taxon>Alveolata</taxon>
        <taxon>Dinophyceae</taxon>
        <taxon>Oxyrrhinales</taxon>
        <taxon>Oxyrrhinaceae</taxon>
        <taxon>Oxyrrhis</taxon>
    </lineage>
</organism>
<accession>A0A7S3UJ35</accession>
<dbReference type="InterPro" id="IPR035979">
    <property type="entry name" value="RBD_domain_sf"/>
</dbReference>
<dbReference type="PANTHER" id="PTHR23236:SF119">
    <property type="entry name" value="NUCLEAR RNA-BINDING PROTEIN SART-3"/>
    <property type="match status" value="1"/>
</dbReference>
<dbReference type="EMBL" id="HBIT01005052">
    <property type="protein sequence ID" value="CAE0616567.1"/>
    <property type="molecule type" value="Transcribed_RNA"/>
</dbReference>